<dbReference type="OrthoDB" id="5485895at2"/>
<dbReference type="SMART" id="SM00564">
    <property type="entry name" value="PQQ"/>
    <property type="match status" value="5"/>
</dbReference>
<organism evidence="3 4">
    <name type="scientific">Vulgatibacter incomptus</name>
    <dbReference type="NCBI Taxonomy" id="1391653"/>
    <lineage>
        <taxon>Bacteria</taxon>
        <taxon>Pseudomonadati</taxon>
        <taxon>Myxococcota</taxon>
        <taxon>Myxococcia</taxon>
        <taxon>Myxococcales</taxon>
        <taxon>Cystobacterineae</taxon>
        <taxon>Vulgatibacteraceae</taxon>
        <taxon>Vulgatibacter</taxon>
    </lineage>
</organism>
<accession>A0A0K1PBS6</accession>
<dbReference type="RefSeq" id="WP_050725335.1">
    <property type="nucleotide sequence ID" value="NZ_CP012332.1"/>
</dbReference>
<dbReference type="InterPro" id="IPR011047">
    <property type="entry name" value="Quinoprotein_ADH-like_sf"/>
</dbReference>
<protein>
    <submittedName>
        <fullName evidence="3">Putative cell surface protein/ lipoprotein</fullName>
    </submittedName>
</protein>
<dbReference type="PANTHER" id="PTHR34512:SF30">
    <property type="entry name" value="OUTER MEMBRANE PROTEIN ASSEMBLY FACTOR BAMB"/>
    <property type="match status" value="1"/>
</dbReference>
<feature type="chain" id="PRO_5005465600" evidence="1">
    <location>
        <begin position="22"/>
        <end position="383"/>
    </location>
</feature>
<dbReference type="Pfam" id="PF13360">
    <property type="entry name" value="PQQ_2"/>
    <property type="match status" value="1"/>
</dbReference>
<dbReference type="KEGG" id="vin:AKJ08_1339"/>
<dbReference type="PANTHER" id="PTHR34512">
    <property type="entry name" value="CELL SURFACE PROTEIN"/>
    <property type="match status" value="1"/>
</dbReference>
<evidence type="ECO:0000259" key="2">
    <source>
        <dbReference type="Pfam" id="PF13360"/>
    </source>
</evidence>
<keyword evidence="3" id="KW-0449">Lipoprotein</keyword>
<dbReference type="EMBL" id="CP012332">
    <property type="protein sequence ID" value="AKU90952.1"/>
    <property type="molecule type" value="Genomic_DNA"/>
</dbReference>
<dbReference type="SUPFAM" id="SSF50998">
    <property type="entry name" value="Quinoprotein alcohol dehydrogenase-like"/>
    <property type="match status" value="1"/>
</dbReference>
<dbReference type="AlphaFoldDB" id="A0A0K1PBS6"/>
<feature type="signal peptide" evidence="1">
    <location>
        <begin position="1"/>
        <end position="21"/>
    </location>
</feature>
<sequence length="383" mass="40445">MRALPLVAAATLLTFSGAAEASRLPDRPEVKRGRAIATRHRVVRVEWKKELTERELLGYEPREIAGPSVAADNGDVFVGSRNGLVRLFDARDRELWNRQLKAAPVGSAAISEEAVFIGTTDGFFYGIDRFNGEFLFTQNLGGQVLARAAVTDSAVFVGTDHDAVHALDPATGDPLWVYRRSTPTALGVHGGTAITLSNGRVYAGFSDGAVVALGAEDGRVIWQTQGAGRSLEKFPNSLAAPVVQNGVVYATVFNDGVYAYDAANGKIRWRADAQGAASLTPSGGLLLVGGAGKARAFQADSGAPAWTIDLGKSFVTRPVVINGVVLMSGPEGILIAATETGKPLGRFHPGSGFSTPPGTIGSTIYALSDLGFFYRLELVAEKR</sequence>
<keyword evidence="1" id="KW-0732">Signal</keyword>
<dbReference type="STRING" id="1391653.AKJ08_1339"/>
<reference evidence="3 4" key="1">
    <citation type="submission" date="2015-08" db="EMBL/GenBank/DDBJ databases">
        <authorList>
            <person name="Babu N.S."/>
            <person name="Beckwith C.J."/>
            <person name="Beseler K.G."/>
            <person name="Brison A."/>
            <person name="Carone J.V."/>
            <person name="Caskin T.P."/>
            <person name="Diamond M."/>
            <person name="Durham M.E."/>
            <person name="Foxe J.M."/>
            <person name="Go M."/>
            <person name="Henderson B.A."/>
            <person name="Jones I.B."/>
            <person name="McGettigan J.A."/>
            <person name="Micheletti S.J."/>
            <person name="Nasrallah M.E."/>
            <person name="Ortiz D."/>
            <person name="Piller C.R."/>
            <person name="Privatt S.R."/>
            <person name="Schneider S.L."/>
            <person name="Sharp S."/>
            <person name="Smith T.C."/>
            <person name="Stanton J.D."/>
            <person name="Ullery H.E."/>
            <person name="Wilson R.J."/>
            <person name="Serrano M.G."/>
            <person name="Buck G."/>
            <person name="Lee V."/>
            <person name="Wang Y."/>
            <person name="Carvalho R."/>
            <person name="Voegtly L."/>
            <person name="Shi R."/>
            <person name="Duckworth R."/>
            <person name="Johnson A."/>
            <person name="Loviza R."/>
            <person name="Walstead R."/>
            <person name="Shah Z."/>
            <person name="Kiflezghi M."/>
            <person name="Wade K."/>
            <person name="Ball S.L."/>
            <person name="Bradley K.W."/>
            <person name="Asai D.J."/>
            <person name="Bowman C.A."/>
            <person name="Russell D.A."/>
            <person name="Pope W.H."/>
            <person name="Jacobs-Sera D."/>
            <person name="Hendrix R.W."/>
            <person name="Hatfull G.F."/>
        </authorList>
    </citation>
    <scope>NUCLEOTIDE SEQUENCE [LARGE SCALE GENOMIC DNA]</scope>
    <source>
        <strain evidence="3 4">DSM 27710</strain>
    </source>
</reference>
<evidence type="ECO:0000256" key="1">
    <source>
        <dbReference type="SAM" id="SignalP"/>
    </source>
</evidence>
<keyword evidence="4" id="KW-1185">Reference proteome</keyword>
<proteinExistence type="predicted"/>
<dbReference type="Proteomes" id="UP000055590">
    <property type="component" value="Chromosome"/>
</dbReference>
<name>A0A0K1PBS6_9BACT</name>
<evidence type="ECO:0000313" key="4">
    <source>
        <dbReference type="Proteomes" id="UP000055590"/>
    </source>
</evidence>
<dbReference type="InterPro" id="IPR018391">
    <property type="entry name" value="PQQ_b-propeller_rpt"/>
</dbReference>
<dbReference type="InterPro" id="IPR015943">
    <property type="entry name" value="WD40/YVTN_repeat-like_dom_sf"/>
</dbReference>
<gene>
    <name evidence="3" type="ORF">AKJ08_1339</name>
</gene>
<evidence type="ECO:0000313" key="3">
    <source>
        <dbReference type="EMBL" id="AKU90952.1"/>
    </source>
</evidence>
<dbReference type="InterPro" id="IPR002372">
    <property type="entry name" value="PQQ_rpt_dom"/>
</dbReference>
<dbReference type="Gene3D" id="2.130.10.10">
    <property type="entry name" value="YVTN repeat-like/Quinoprotein amine dehydrogenase"/>
    <property type="match status" value="1"/>
</dbReference>
<feature type="domain" description="Pyrrolo-quinoline quinone repeat" evidence="2">
    <location>
        <begin position="81"/>
        <end position="287"/>
    </location>
</feature>